<evidence type="ECO:0000256" key="1">
    <source>
        <dbReference type="SAM" id="MobiDB-lite"/>
    </source>
</evidence>
<sequence length="172" mass="19768">MEKDWNPRMVCDDEKMWMREGVIMCREAMAASGESKYASLQTRRGQRQFVGGLREEEQTRHRTKQDRERRDGIEVAGGGKRNGRRRVIEWCQRQRAAQVGLNRKPDDGSSATRMRGNGFLCRAEEAREVGDDARDRPARAVRPCQRTRAVRGTWLWGRICCVGSGQVQDKPC</sequence>
<dbReference type="EMBL" id="MU842952">
    <property type="protein sequence ID" value="KAK2024860.1"/>
    <property type="molecule type" value="Genomic_DNA"/>
</dbReference>
<reference evidence="2" key="1">
    <citation type="submission" date="2021-06" db="EMBL/GenBank/DDBJ databases">
        <title>Comparative genomics, transcriptomics and evolutionary studies reveal genomic signatures of adaptation to plant cell wall in hemibiotrophic fungi.</title>
        <authorList>
            <consortium name="DOE Joint Genome Institute"/>
            <person name="Baroncelli R."/>
            <person name="Diaz J.F."/>
            <person name="Benocci T."/>
            <person name="Peng M."/>
            <person name="Battaglia E."/>
            <person name="Haridas S."/>
            <person name="Andreopoulos W."/>
            <person name="Labutti K."/>
            <person name="Pangilinan J."/>
            <person name="Floch G.L."/>
            <person name="Makela M.R."/>
            <person name="Henrissat B."/>
            <person name="Grigoriev I.V."/>
            <person name="Crouch J.A."/>
            <person name="De Vries R.P."/>
            <person name="Sukno S.A."/>
            <person name="Thon M.R."/>
        </authorList>
    </citation>
    <scope>NUCLEOTIDE SEQUENCE</scope>
    <source>
        <strain evidence="2">MAFF235873</strain>
    </source>
</reference>
<comment type="caution">
    <text evidence="2">The sequence shown here is derived from an EMBL/GenBank/DDBJ whole genome shotgun (WGS) entry which is preliminary data.</text>
</comment>
<dbReference type="Proteomes" id="UP001232148">
    <property type="component" value="Unassembled WGS sequence"/>
</dbReference>
<organism evidence="2 3">
    <name type="scientific">Colletotrichum zoysiae</name>
    <dbReference type="NCBI Taxonomy" id="1216348"/>
    <lineage>
        <taxon>Eukaryota</taxon>
        <taxon>Fungi</taxon>
        <taxon>Dikarya</taxon>
        <taxon>Ascomycota</taxon>
        <taxon>Pezizomycotina</taxon>
        <taxon>Sordariomycetes</taxon>
        <taxon>Hypocreomycetidae</taxon>
        <taxon>Glomerellales</taxon>
        <taxon>Glomerellaceae</taxon>
        <taxon>Colletotrichum</taxon>
        <taxon>Colletotrichum graminicola species complex</taxon>
    </lineage>
</organism>
<dbReference type="AlphaFoldDB" id="A0AAD9H9D8"/>
<name>A0AAD9H9D8_9PEZI</name>
<feature type="compositionally biased region" description="Basic and acidic residues" evidence="1">
    <location>
        <begin position="53"/>
        <end position="73"/>
    </location>
</feature>
<evidence type="ECO:0000313" key="2">
    <source>
        <dbReference type="EMBL" id="KAK2024860.1"/>
    </source>
</evidence>
<proteinExistence type="predicted"/>
<accession>A0AAD9H9D8</accession>
<feature type="region of interest" description="Disordered" evidence="1">
    <location>
        <begin position="51"/>
        <end position="80"/>
    </location>
</feature>
<protein>
    <submittedName>
        <fullName evidence="2">Uncharacterized protein</fullName>
    </submittedName>
</protein>
<keyword evidence="3" id="KW-1185">Reference proteome</keyword>
<gene>
    <name evidence="2" type="ORF">LX32DRAFT_80852</name>
</gene>
<evidence type="ECO:0000313" key="3">
    <source>
        <dbReference type="Proteomes" id="UP001232148"/>
    </source>
</evidence>